<evidence type="ECO:0008006" key="3">
    <source>
        <dbReference type="Google" id="ProtNLM"/>
    </source>
</evidence>
<dbReference type="EMBL" id="BPFH01000007">
    <property type="protein sequence ID" value="GIT96653.1"/>
    <property type="molecule type" value="Genomic_DNA"/>
</dbReference>
<dbReference type="InterPro" id="IPR054233">
    <property type="entry name" value="DUF6958"/>
</dbReference>
<proteinExistence type="predicted"/>
<evidence type="ECO:0000313" key="2">
    <source>
        <dbReference type="Proteomes" id="UP000786693"/>
    </source>
</evidence>
<accession>A0ABQ4NQH1</accession>
<reference evidence="1 2" key="1">
    <citation type="submission" date="2021-05" db="EMBL/GenBank/DDBJ databases">
        <title>Bacteria Genome sequencing.</title>
        <authorList>
            <person name="Takabe Y."/>
            <person name="Nakajima Y."/>
            <person name="Suzuki S."/>
            <person name="Shiozaki T."/>
        </authorList>
    </citation>
    <scope>NUCLEOTIDE SEQUENCE [LARGE SCALE GENOMIC DNA]</scope>
    <source>
        <strain evidence="1 2">AI_62</strain>
    </source>
</reference>
<name>A0ABQ4NQH1_9RHOB</name>
<keyword evidence="2" id="KW-1185">Reference proteome</keyword>
<organism evidence="1 2">
    <name type="scientific">Jannaschia pagri</name>
    <dbReference type="NCBI Taxonomy" id="2829797"/>
    <lineage>
        <taxon>Bacteria</taxon>
        <taxon>Pseudomonadati</taxon>
        <taxon>Pseudomonadota</taxon>
        <taxon>Alphaproteobacteria</taxon>
        <taxon>Rhodobacterales</taxon>
        <taxon>Roseobacteraceae</taxon>
        <taxon>Jannaschia</taxon>
    </lineage>
</organism>
<gene>
    <name evidence="1" type="ORF">JANAI62_32760</name>
</gene>
<sequence length="99" mass="10738">MTDRTPCRTPAGTTATNVPTWKVEACREALHKALADGPLPTRDIAKIAGQHLSEDDRTDLGSLGWHMTTVRLELEVRGEIVRLPGRPLRISLACAVTGP</sequence>
<dbReference type="RefSeq" id="WP_220750153.1">
    <property type="nucleotide sequence ID" value="NZ_BPFH01000007.1"/>
</dbReference>
<comment type="caution">
    <text evidence="1">The sequence shown here is derived from an EMBL/GenBank/DDBJ whole genome shotgun (WGS) entry which is preliminary data.</text>
</comment>
<dbReference type="Proteomes" id="UP000786693">
    <property type="component" value="Unassembled WGS sequence"/>
</dbReference>
<protein>
    <recommendedName>
        <fullName evidence="3">Helix-turn-helix domain-containing protein</fullName>
    </recommendedName>
</protein>
<dbReference type="Pfam" id="PF22278">
    <property type="entry name" value="DUF6958"/>
    <property type="match status" value="1"/>
</dbReference>
<evidence type="ECO:0000313" key="1">
    <source>
        <dbReference type="EMBL" id="GIT96653.1"/>
    </source>
</evidence>